<evidence type="ECO:0000256" key="3">
    <source>
        <dbReference type="ARBA" id="ARBA00022801"/>
    </source>
</evidence>
<evidence type="ECO:0000256" key="6">
    <source>
        <dbReference type="PIRSR" id="PIRSR001227-2"/>
    </source>
</evidence>
<dbReference type="AlphaFoldDB" id="A0AAF0CGU4"/>
<dbReference type="EMBL" id="CP118166">
    <property type="protein sequence ID" value="WDI31122.1"/>
    <property type="molecule type" value="Genomic_DNA"/>
</dbReference>
<evidence type="ECO:0000313" key="10">
    <source>
        <dbReference type="Proteomes" id="UP001214043"/>
    </source>
</evidence>
<reference evidence="9" key="1">
    <citation type="submission" date="2023-02" db="EMBL/GenBank/DDBJ databases">
        <title>Genome sequence of Hyphococcus flavus.</title>
        <authorList>
            <person name="Rong J.-C."/>
            <person name="Zhao Q."/>
            <person name="Yi M."/>
            <person name="Wu J.-Y."/>
        </authorList>
    </citation>
    <scope>NUCLEOTIDE SEQUENCE</scope>
    <source>
        <strain evidence="9">MCCC 1K03223</strain>
    </source>
</reference>
<evidence type="ECO:0000256" key="4">
    <source>
        <dbReference type="ARBA" id="ARBA00023145"/>
    </source>
</evidence>
<dbReference type="InterPro" id="IPR029055">
    <property type="entry name" value="Ntn_hydrolases_N"/>
</dbReference>
<keyword evidence="8" id="KW-0812">Transmembrane</keyword>
<dbReference type="InterPro" id="IPR023343">
    <property type="entry name" value="Penicillin_amidase_dom1"/>
</dbReference>
<dbReference type="InterPro" id="IPR014395">
    <property type="entry name" value="Pen/GL7ACA/AHL_acylase"/>
</dbReference>
<evidence type="ECO:0000256" key="2">
    <source>
        <dbReference type="ARBA" id="ARBA00022729"/>
    </source>
</evidence>
<dbReference type="Gene3D" id="1.10.1400.10">
    <property type="match status" value="1"/>
</dbReference>
<feature type="transmembrane region" description="Helical" evidence="8">
    <location>
        <begin position="7"/>
        <end position="23"/>
    </location>
</feature>
<keyword evidence="6" id="KW-0106">Calcium</keyword>
<dbReference type="GO" id="GO:0016811">
    <property type="term" value="F:hydrolase activity, acting on carbon-nitrogen (but not peptide) bonds, in linear amides"/>
    <property type="evidence" value="ECO:0007669"/>
    <property type="project" value="InterPro"/>
</dbReference>
<dbReference type="Gene3D" id="1.10.439.10">
    <property type="entry name" value="Penicillin Amidohydrolase, domain 1"/>
    <property type="match status" value="1"/>
</dbReference>
<dbReference type="Proteomes" id="UP001214043">
    <property type="component" value="Chromosome"/>
</dbReference>
<evidence type="ECO:0000256" key="1">
    <source>
        <dbReference type="ARBA" id="ARBA00006586"/>
    </source>
</evidence>
<keyword evidence="6" id="KW-0479">Metal-binding</keyword>
<keyword evidence="4" id="KW-0865">Zymogen</keyword>
<dbReference type="InterPro" id="IPR043146">
    <property type="entry name" value="Penicillin_amidase_N_B-knob"/>
</dbReference>
<organism evidence="9 10">
    <name type="scientific">Hyphococcus flavus</name>
    <dbReference type="NCBI Taxonomy" id="1866326"/>
    <lineage>
        <taxon>Bacteria</taxon>
        <taxon>Pseudomonadati</taxon>
        <taxon>Pseudomonadota</taxon>
        <taxon>Alphaproteobacteria</taxon>
        <taxon>Parvularculales</taxon>
        <taxon>Parvularculaceae</taxon>
        <taxon>Hyphococcus</taxon>
    </lineage>
</organism>
<evidence type="ECO:0000256" key="7">
    <source>
        <dbReference type="SAM" id="MobiDB-lite"/>
    </source>
</evidence>
<keyword evidence="2" id="KW-0732">Signal</keyword>
<protein>
    <submittedName>
        <fullName evidence="9">Penicillin acylase family protein</fullName>
    </submittedName>
</protein>
<dbReference type="RefSeq" id="WP_274492944.1">
    <property type="nucleotide sequence ID" value="NZ_CP118166.1"/>
</dbReference>
<dbReference type="PANTHER" id="PTHR34218">
    <property type="entry name" value="PEPTIDASE S45 PENICILLIN AMIDASE"/>
    <property type="match status" value="1"/>
</dbReference>
<dbReference type="Gene3D" id="3.60.20.10">
    <property type="entry name" value="Glutamine Phosphoribosylpyrophosphate, subunit 1, domain 1"/>
    <property type="match status" value="1"/>
</dbReference>
<dbReference type="InterPro" id="IPR002692">
    <property type="entry name" value="S45"/>
</dbReference>
<dbReference type="Pfam" id="PF01804">
    <property type="entry name" value="Penicil_amidase"/>
    <property type="match status" value="1"/>
</dbReference>
<sequence length="716" mass="78605">MSIILRWVFVAVVIALFAGVMYLKTPAPAQLDAAAAIEAAKAYDARIIRDAYGVPHIYGARDADVAFGLAYAHAEDDWRTIEEVLFFARGELAERAGKDAAITDYLVRAMGAMDAIRVRYDTDLSAETRGLAEGYAAGLNLYCAEEKTRCAPGAAPVTGYDIVAGFATRTPFFYGLDDHLTKVNEGDIELAQLGTQLREAFLNVPRGFDIGSNAMAVAPGRSADGHTRLMVNSHQPYTGPVAWYEARVKSEEGWDMIGGIFPGAPLVLHGAGPALGWAMTVNKPDLVDVYQLDIDDADDPAQYRFDGEWRDFDVKEIEFRVHLWGPFSLPVKRKAYSTVHGPVFLTDRGAFAVSYAGHDEIRTIEQYYRMNRAENYSEWRAAMEMLAIPSLNVVYADGDGVIAYYYNAALPVRAEGVDWSKAQDGADPALTWKGLRTLNDVPQVVMPASGYVVNANHTPFESSADADNPNPENFPPHYGVDTRTTNRGIRIQTLYGGDASITGEEFVTYKMDDVYAEDSRVMELVNTLVQTSEEEAGDLSGAIAVLRAWDGAVTTDNRSAALAILTAQRARGYLLNDENAETPDYLSALHETVEELETNFGRLDPAWGEVVRLKRGDVSLPLNGGPDTLRAVYPSSEDGYPMKAVGGDTYILYADWSGRNDVEIKTIHQFGAATLDETSPHYADQAHIFAAEEWKTPPMALDALLEEATMDYRVGR</sequence>
<feature type="binding site" evidence="6">
    <location>
        <position position="287"/>
    </location>
    <ligand>
        <name>Ca(2+)</name>
        <dbReference type="ChEBI" id="CHEBI:29108"/>
    </ligand>
</feature>
<keyword evidence="10" id="KW-1185">Reference proteome</keyword>
<dbReference type="InterPro" id="IPR043147">
    <property type="entry name" value="Penicillin_amidase_A-knob"/>
</dbReference>
<dbReference type="GO" id="GO:0046872">
    <property type="term" value="F:metal ion binding"/>
    <property type="evidence" value="ECO:0007669"/>
    <property type="project" value="UniProtKB-KW"/>
</dbReference>
<dbReference type="KEGG" id="hfl:PUV54_14295"/>
<evidence type="ECO:0000313" key="9">
    <source>
        <dbReference type="EMBL" id="WDI31122.1"/>
    </source>
</evidence>
<gene>
    <name evidence="9" type="ORF">PUV54_14295</name>
</gene>
<feature type="binding site" evidence="6">
    <location>
        <position position="285"/>
    </location>
    <ligand>
        <name>Ca(2+)</name>
        <dbReference type="ChEBI" id="CHEBI:29108"/>
    </ligand>
</feature>
<feature type="binding site" evidence="6">
    <location>
        <position position="288"/>
    </location>
    <ligand>
        <name>Ca(2+)</name>
        <dbReference type="ChEBI" id="CHEBI:29108"/>
    </ligand>
</feature>
<keyword evidence="8" id="KW-0472">Membrane</keyword>
<dbReference type="Gene3D" id="2.30.120.10">
    <property type="match status" value="1"/>
</dbReference>
<dbReference type="PIRSF" id="PIRSF001227">
    <property type="entry name" value="Pen_acylase"/>
    <property type="match status" value="1"/>
</dbReference>
<dbReference type="PANTHER" id="PTHR34218:SF3">
    <property type="entry name" value="ACYL-HOMOSERINE LACTONE ACYLASE PVDQ"/>
    <property type="match status" value="1"/>
</dbReference>
<comment type="similarity">
    <text evidence="1">Belongs to the peptidase S45 family.</text>
</comment>
<dbReference type="SUPFAM" id="SSF56235">
    <property type="entry name" value="N-terminal nucleophile aminohydrolases (Ntn hydrolases)"/>
    <property type="match status" value="1"/>
</dbReference>
<keyword evidence="8" id="KW-1133">Transmembrane helix</keyword>
<dbReference type="GO" id="GO:0017000">
    <property type="term" value="P:antibiotic biosynthetic process"/>
    <property type="evidence" value="ECO:0007669"/>
    <property type="project" value="InterPro"/>
</dbReference>
<keyword evidence="3" id="KW-0378">Hydrolase</keyword>
<feature type="region of interest" description="Disordered" evidence="7">
    <location>
        <begin position="461"/>
        <end position="482"/>
    </location>
</feature>
<feature type="active site" description="Nucleophile" evidence="5">
    <location>
        <position position="212"/>
    </location>
</feature>
<name>A0AAF0CGU4_9PROT</name>
<evidence type="ECO:0000256" key="8">
    <source>
        <dbReference type="SAM" id="Phobius"/>
    </source>
</evidence>
<accession>A0AAF0CGU4</accession>
<comment type="cofactor">
    <cofactor evidence="6">
        <name>Ca(2+)</name>
        <dbReference type="ChEBI" id="CHEBI:29108"/>
    </cofactor>
    <text evidence="6">Binds 1 Ca(2+) ion per dimer.</text>
</comment>
<evidence type="ECO:0000256" key="5">
    <source>
        <dbReference type="PIRSR" id="PIRSR001227-1"/>
    </source>
</evidence>
<proteinExistence type="inferred from homology"/>
<feature type="binding site" evidence="6">
    <location>
        <position position="467"/>
    </location>
    <ligand>
        <name>Ca(2+)</name>
        <dbReference type="ChEBI" id="CHEBI:29108"/>
    </ligand>
</feature>